<evidence type="ECO:0000313" key="6">
    <source>
        <dbReference type="Proteomes" id="UP000799767"/>
    </source>
</evidence>
<keyword evidence="4" id="KW-0406">Ion transport</keyword>
<name>A0A6A6PHY0_9PEZI</name>
<protein>
    <recommendedName>
        <fullName evidence="4">Copper transport protein</fullName>
    </recommendedName>
</protein>
<proteinExistence type="inferred from homology"/>
<reference evidence="5" key="1">
    <citation type="journal article" date="2020" name="Stud. Mycol.">
        <title>101 Dothideomycetes genomes: a test case for predicting lifestyles and emergence of pathogens.</title>
        <authorList>
            <person name="Haridas S."/>
            <person name="Albert R."/>
            <person name="Binder M."/>
            <person name="Bloem J."/>
            <person name="Labutti K."/>
            <person name="Salamov A."/>
            <person name="Andreopoulos B."/>
            <person name="Baker S."/>
            <person name="Barry K."/>
            <person name="Bills G."/>
            <person name="Bluhm B."/>
            <person name="Cannon C."/>
            <person name="Castanera R."/>
            <person name="Culley D."/>
            <person name="Daum C."/>
            <person name="Ezra D."/>
            <person name="Gonzalez J."/>
            <person name="Henrissat B."/>
            <person name="Kuo A."/>
            <person name="Liang C."/>
            <person name="Lipzen A."/>
            <person name="Lutzoni F."/>
            <person name="Magnuson J."/>
            <person name="Mondo S."/>
            <person name="Nolan M."/>
            <person name="Ohm R."/>
            <person name="Pangilinan J."/>
            <person name="Park H.-J."/>
            <person name="Ramirez L."/>
            <person name="Alfaro M."/>
            <person name="Sun H."/>
            <person name="Tritt A."/>
            <person name="Yoshinaga Y."/>
            <person name="Zwiers L.-H."/>
            <person name="Turgeon B."/>
            <person name="Goodwin S."/>
            <person name="Spatafora J."/>
            <person name="Crous P."/>
            <person name="Grigoriev I."/>
        </authorList>
    </citation>
    <scope>NUCLEOTIDE SEQUENCE</scope>
    <source>
        <strain evidence="5">CBS 113389</strain>
    </source>
</reference>
<gene>
    <name evidence="5" type="ORF">BDY17DRAFT_40704</name>
</gene>
<dbReference type="Pfam" id="PF04145">
    <property type="entry name" value="Ctr"/>
    <property type="match status" value="1"/>
</dbReference>
<dbReference type="GO" id="GO:0005886">
    <property type="term" value="C:plasma membrane"/>
    <property type="evidence" value="ECO:0007669"/>
    <property type="project" value="TreeGrafter"/>
</dbReference>
<dbReference type="PANTHER" id="PTHR12483:SF120">
    <property type="entry name" value="HIGH-AFFINITY COPPER TRANSPORTER CTRA2"/>
    <property type="match status" value="1"/>
</dbReference>
<keyword evidence="1 4" id="KW-0812">Transmembrane</keyword>
<sequence>MMMMNMTSMAKSMVFTTDHSTPLYSSAWTPNSTGAYAGTCIFLALLAVLSRLLLAYRHLLEVRWHDKAIQRRYIVLAGDSAQASKALGTSGVEKREEATLTTHGVDERVRVIRSSRRGIETKPWRLSTDVPRSCLYTIQAGVGYLLMLGVMTLNVGYFLSILAGLFVGELAVGRYATMDDGH</sequence>
<evidence type="ECO:0000256" key="1">
    <source>
        <dbReference type="ARBA" id="ARBA00022692"/>
    </source>
</evidence>
<evidence type="ECO:0000256" key="3">
    <source>
        <dbReference type="ARBA" id="ARBA00023136"/>
    </source>
</evidence>
<keyword evidence="4" id="KW-0186">Copper</keyword>
<keyword evidence="2 4" id="KW-1133">Transmembrane helix</keyword>
<dbReference type="InterPro" id="IPR007274">
    <property type="entry name" value="Cop_transporter"/>
</dbReference>
<keyword evidence="4" id="KW-0813">Transport</keyword>
<dbReference type="GeneID" id="54479353"/>
<dbReference type="RefSeq" id="XP_033586095.1">
    <property type="nucleotide sequence ID" value="XM_033738351.1"/>
</dbReference>
<dbReference type="PANTHER" id="PTHR12483">
    <property type="entry name" value="SOLUTE CARRIER FAMILY 31 COPPER TRANSPORTERS"/>
    <property type="match status" value="1"/>
</dbReference>
<organism evidence="5 6">
    <name type="scientific">Neohortaea acidophila</name>
    <dbReference type="NCBI Taxonomy" id="245834"/>
    <lineage>
        <taxon>Eukaryota</taxon>
        <taxon>Fungi</taxon>
        <taxon>Dikarya</taxon>
        <taxon>Ascomycota</taxon>
        <taxon>Pezizomycotina</taxon>
        <taxon>Dothideomycetes</taxon>
        <taxon>Dothideomycetidae</taxon>
        <taxon>Mycosphaerellales</taxon>
        <taxon>Teratosphaeriaceae</taxon>
        <taxon>Neohortaea</taxon>
    </lineage>
</organism>
<accession>A0A6A6PHY0</accession>
<feature type="transmembrane region" description="Helical" evidence="4">
    <location>
        <begin position="35"/>
        <end position="54"/>
    </location>
</feature>
<evidence type="ECO:0000256" key="2">
    <source>
        <dbReference type="ARBA" id="ARBA00022989"/>
    </source>
</evidence>
<dbReference type="Proteomes" id="UP000799767">
    <property type="component" value="Unassembled WGS sequence"/>
</dbReference>
<comment type="similarity">
    <text evidence="4">Belongs to the copper transporter (Ctr) (TC 1.A.56) family. SLC31A subfamily.</text>
</comment>
<evidence type="ECO:0000256" key="4">
    <source>
        <dbReference type="RuleBase" id="RU367022"/>
    </source>
</evidence>
<dbReference type="GO" id="GO:0005375">
    <property type="term" value="F:copper ion transmembrane transporter activity"/>
    <property type="evidence" value="ECO:0007669"/>
    <property type="project" value="UniProtKB-UniRule"/>
</dbReference>
<keyword evidence="6" id="KW-1185">Reference proteome</keyword>
<keyword evidence="4" id="KW-0187">Copper transport</keyword>
<evidence type="ECO:0000313" key="5">
    <source>
        <dbReference type="EMBL" id="KAF2479525.1"/>
    </source>
</evidence>
<dbReference type="EMBL" id="MU001641">
    <property type="protein sequence ID" value="KAF2479525.1"/>
    <property type="molecule type" value="Genomic_DNA"/>
</dbReference>
<dbReference type="AlphaFoldDB" id="A0A6A6PHY0"/>
<dbReference type="OrthoDB" id="73901at2759"/>
<keyword evidence="3 4" id="KW-0472">Membrane</keyword>
<comment type="subcellular location">
    <subcellularLocation>
        <location evidence="4">Membrane</location>
        <topology evidence="4">Multi-pass membrane protein</topology>
    </subcellularLocation>
</comment>